<dbReference type="GO" id="GO:0016787">
    <property type="term" value="F:hydrolase activity"/>
    <property type="evidence" value="ECO:0007669"/>
    <property type="project" value="UniProtKB-KW"/>
</dbReference>
<feature type="domain" description="HD/PDEase" evidence="1">
    <location>
        <begin position="20"/>
        <end position="136"/>
    </location>
</feature>
<dbReference type="InterPro" id="IPR006674">
    <property type="entry name" value="HD_domain"/>
</dbReference>
<dbReference type="PANTHER" id="PTHR33594:SF1">
    <property type="entry name" value="HD_PDEASE DOMAIN-CONTAINING PROTEIN"/>
    <property type="match status" value="1"/>
</dbReference>
<reference evidence="2 3" key="1">
    <citation type="submission" date="2018-05" db="EMBL/GenBank/DDBJ databases">
        <title>Brumimicrobium oceani sp. nov., isolated from coastal sediment.</title>
        <authorList>
            <person name="Kou Y."/>
        </authorList>
    </citation>
    <scope>NUCLEOTIDE SEQUENCE [LARGE SCALE GENOMIC DNA]</scope>
    <source>
        <strain evidence="2 3">C305</strain>
    </source>
</reference>
<dbReference type="Gene3D" id="1.10.472.50">
    <property type="entry name" value="HD-domain/PDEase-like"/>
    <property type="match status" value="1"/>
</dbReference>
<dbReference type="Gene3D" id="1.20.58.1910">
    <property type="match status" value="1"/>
</dbReference>
<sequence>MEKYIQSVEQKVKELFDNEATGHDWFHIDRVRKIALKIHEKEGGNKEIIELAALLHDISDHKFNGGDFEKGALISDQILSDLGVDDRTKKAVALIVKSVSFKGSGVKDVMNSLEGKIVQDADRIDAIGAIGIARTFAYGGAIQQAIYDPSISPKQKQSTESYVNDRTHTINHFYEKLLLLKDRMHTPTGKAIAKKRTRYMEDFLTQFYTEWEVDHLKI</sequence>
<name>A0A2U2XE60_9FLAO</name>
<protein>
    <submittedName>
        <fullName evidence="2">Phosphohydrolase</fullName>
    </submittedName>
</protein>
<gene>
    <name evidence="2" type="ORF">DIT68_05930</name>
</gene>
<dbReference type="SUPFAM" id="SSF109604">
    <property type="entry name" value="HD-domain/PDEase-like"/>
    <property type="match status" value="1"/>
</dbReference>
<dbReference type="EMBL" id="QFRJ01000003">
    <property type="protein sequence ID" value="PWH86092.1"/>
    <property type="molecule type" value="Genomic_DNA"/>
</dbReference>
<organism evidence="2 3">
    <name type="scientific">Brumimicrobium oceani</name>
    <dbReference type="NCBI Taxonomy" id="2100725"/>
    <lineage>
        <taxon>Bacteria</taxon>
        <taxon>Pseudomonadati</taxon>
        <taxon>Bacteroidota</taxon>
        <taxon>Flavobacteriia</taxon>
        <taxon>Flavobacteriales</taxon>
        <taxon>Crocinitomicaceae</taxon>
        <taxon>Brumimicrobium</taxon>
    </lineage>
</organism>
<evidence type="ECO:0000313" key="2">
    <source>
        <dbReference type="EMBL" id="PWH86092.1"/>
    </source>
</evidence>
<dbReference type="Pfam" id="PF01966">
    <property type="entry name" value="HD"/>
    <property type="match status" value="1"/>
</dbReference>
<dbReference type="OrthoDB" id="9797344at2"/>
<keyword evidence="3" id="KW-1185">Reference proteome</keyword>
<dbReference type="SMART" id="SM00471">
    <property type="entry name" value="HDc"/>
    <property type="match status" value="1"/>
</dbReference>
<dbReference type="InterPro" id="IPR003607">
    <property type="entry name" value="HD/PDEase_dom"/>
</dbReference>
<evidence type="ECO:0000259" key="1">
    <source>
        <dbReference type="SMART" id="SM00471"/>
    </source>
</evidence>
<dbReference type="RefSeq" id="WP_109358901.1">
    <property type="nucleotide sequence ID" value="NZ_QFRJ01000003.1"/>
</dbReference>
<evidence type="ECO:0000313" key="3">
    <source>
        <dbReference type="Proteomes" id="UP000245370"/>
    </source>
</evidence>
<dbReference type="Proteomes" id="UP000245370">
    <property type="component" value="Unassembled WGS sequence"/>
</dbReference>
<dbReference type="PANTHER" id="PTHR33594">
    <property type="entry name" value="SUPERFAMILY HYDROLASE, PUTATIVE (AFU_ORTHOLOGUE AFUA_1G03035)-RELATED"/>
    <property type="match status" value="1"/>
</dbReference>
<proteinExistence type="predicted"/>
<reference evidence="2 3" key="2">
    <citation type="submission" date="2018-05" db="EMBL/GenBank/DDBJ databases">
        <authorList>
            <person name="Lanie J.A."/>
            <person name="Ng W.-L."/>
            <person name="Kazmierczak K.M."/>
            <person name="Andrzejewski T.M."/>
            <person name="Davidsen T.M."/>
            <person name="Wayne K.J."/>
            <person name="Tettelin H."/>
            <person name="Glass J.I."/>
            <person name="Rusch D."/>
            <person name="Podicherti R."/>
            <person name="Tsui H.-C.T."/>
            <person name="Winkler M.E."/>
        </authorList>
    </citation>
    <scope>NUCLEOTIDE SEQUENCE [LARGE SCALE GENOMIC DNA]</scope>
    <source>
        <strain evidence="2 3">C305</strain>
    </source>
</reference>
<dbReference type="CDD" id="cd00077">
    <property type="entry name" value="HDc"/>
    <property type="match status" value="1"/>
</dbReference>
<dbReference type="AlphaFoldDB" id="A0A2U2XE60"/>
<keyword evidence="2" id="KW-0378">Hydrolase</keyword>
<comment type="caution">
    <text evidence="2">The sequence shown here is derived from an EMBL/GenBank/DDBJ whole genome shotgun (WGS) entry which is preliminary data.</text>
</comment>
<accession>A0A2U2XE60</accession>